<feature type="region of interest" description="Disordered" evidence="1">
    <location>
        <begin position="579"/>
        <end position="613"/>
    </location>
</feature>
<feature type="compositionally biased region" description="Basic and acidic residues" evidence="1">
    <location>
        <begin position="1275"/>
        <end position="1286"/>
    </location>
</feature>
<organism evidence="2 3">
    <name type="scientific">Besnoitia besnoiti</name>
    <name type="common">Apicomplexan protozoan</name>
    <dbReference type="NCBI Taxonomy" id="94643"/>
    <lineage>
        <taxon>Eukaryota</taxon>
        <taxon>Sar</taxon>
        <taxon>Alveolata</taxon>
        <taxon>Apicomplexa</taxon>
        <taxon>Conoidasida</taxon>
        <taxon>Coccidia</taxon>
        <taxon>Eucoccidiorida</taxon>
        <taxon>Eimeriorina</taxon>
        <taxon>Sarcocystidae</taxon>
        <taxon>Besnoitia</taxon>
    </lineage>
</organism>
<feature type="region of interest" description="Disordered" evidence="1">
    <location>
        <begin position="716"/>
        <end position="910"/>
    </location>
</feature>
<reference evidence="2 3" key="1">
    <citation type="submission" date="2017-09" db="EMBL/GenBank/DDBJ databases">
        <title>Genome sequencing of Besnoitia besnoiti strain Bb-Ger1.</title>
        <authorList>
            <person name="Schares G."/>
            <person name="Venepally P."/>
            <person name="Lorenzi H.A."/>
        </authorList>
    </citation>
    <scope>NUCLEOTIDE SEQUENCE [LARGE SCALE GENOMIC DNA]</scope>
    <source>
        <strain evidence="2 3">Bb-Ger1</strain>
    </source>
</reference>
<feature type="compositionally biased region" description="Basic and acidic residues" evidence="1">
    <location>
        <begin position="890"/>
        <end position="901"/>
    </location>
</feature>
<feature type="compositionally biased region" description="Basic and acidic residues" evidence="1">
    <location>
        <begin position="497"/>
        <end position="512"/>
    </location>
</feature>
<dbReference type="EMBL" id="NWUJ01000010">
    <property type="protein sequence ID" value="PFH32745.1"/>
    <property type="molecule type" value="Genomic_DNA"/>
</dbReference>
<feature type="compositionally biased region" description="Basic and acidic residues" evidence="1">
    <location>
        <begin position="596"/>
        <end position="613"/>
    </location>
</feature>
<accession>A0A2A9M455</accession>
<feature type="region of interest" description="Disordered" evidence="1">
    <location>
        <begin position="266"/>
        <end position="318"/>
    </location>
</feature>
<name>A0A2A9M455_BESBE</name>
<feature type="compositionally biased region" description="Basic residues" evidence="1">
    <location>
        <begin position="1416"/>
        <end position="1427"/>
    </location>
</feature>
<dbReference type="InterPro" id="IPR011011">
    <property type="entry name" value="Znf_FYVE_PHD"/>
</dbReference>
<comment type="caution">
    <text evidence="2">The sequence shown here is derived from an EMBL/GenBank/DDBJ whole genome shotgun (WGS) entry which is preliminary data.</text>
</comment>
<feature type="compositionally biased region" description="Basic residues" evidence="1">
    <location>
        <begin position="793"/>
        <end position="805"/>
    </location>
</feature>
<dbReference type="InterPro" id="IPR013083">
    <property type="entry name" value="Znf_RING/FYVE/PHD"/>
</dbReference>
<protein>
    <submittedName>
        <fullName evidence="2">Uncharacterized protein</fullName>
    </submittedName>
</protein>
<dbReference type="KEGG" id="bbes:BESB_013570"/>
<feature type="compositionally biased region" description="Basic and acidic residues" evidence="1">
    <location>
        <begin position="1477"/>
        <end position="1499"/>
    </location>
</feature>
<dbReference type="InterPro" id="IPR046341">
    <property type="entry name" value="SET_dom_sf"/>
</dbReference>
<feature type="compositionally biased region" description="Acidic residues" evidence="1">
    <location>
        <begin position="1433"/>
        <end position="1443"/>
    </location>
</feature>
<feature type="region of interest" description="Disordered" evidence="1">
    <location>
        <begin position="1269"/>
        <end position="1288"/>
    </location>
</feature>
<proteinExistence type="predicted"/>
<gene>
    <name evidence="2" type="ORF">BESB_013570</name>
</gene>
<evidence type="ECO:0000313" key="2">
    <source>
        <dbReference type="EMBL" id="PFH32745.1"/>
    </source>
</evidence>
<feature type="region of interest" description="Disordered" evidence="1">
    <location>
        <begin position="472"/>
        <end position="552"/>
    </location>
</feature>
<feature type="region of interest" description="Disordered" evidence="1">
    <location>
        <begin position="1"/>
        <end position="46"/>
    </location>
</feature>
<dbReference type="GeneID" id="40306419"/>
<sequence length="1545" mass="165128">MPAQAAEPAGAVSPADGRSRPPSRGGKAAAPQRKREGESDGVCASPLPFTAPPVIAAFPPDPDANVMPPQGFAEGLTPEMKKQLEDRGLRPCTLREVLERRSKKWAKVQMISAEARSEKERLDSLFKQQCVGWGNNQEGWVYGKWNPVILCPDFRQGGLQVSRSGRRQLWECLKSVVEGFVDPRLQICEVLDPTHPVRFATPPDETCFTVVYVGPKIPASRQARVVFGEYTGVVKDGGLVKKRFEYVFDLSFCALAWRRAEEFETASDSSDDNCGPAREKGNAAQPAEGAQDTRSASQRLSPAGGREKRKSVTVSGRRDAKGLARVELPARSQFVLDSSEACNEMSLVNHYGTIELLGDCVCKRNSEWQQVFVDGWPHIVLTSIPGVSIEPGDEILADFGNAWFFKVQDAAHGAIARELLEYRVGLRTAPSQKLVCARPLECVNRRVDPRLKNRARAGEICPYCLSHEHRAASCASPSPPGASSPESLAPRKGAAAKHPEEGAPDRVKKEHSPALSAGSLERKAQTPGLESSPSAGAVCTPSQKASPPGDSQSNLLVVTEQLEREQAFGALATPGVVKLPPAPLSNAVVTPQPKGGDAREGAEDEPRACEADAHAASSSAAFSGDEVVHCDGCDRPCHLRCLPDPEAILNDWRWYCAVCRMRFFEMCRHLNYQVVLSSEALASLEKEGILSAAQSVAHASPMASGFSGSHALALKTPVREEEEAPKREKRQGGAGSLEDPQAKVCLVAAPAKRREEDERQKDDREASARRSRRGDVDLTETGHGADRLESSKRRSSRGPRDRRSRSAGSQKRGEGLAEDGGAQEAVTSRVCDDPLAVQPEAAATAYAATPSENVEAAGGEEEAQQGAGAETPSPAPLREAPADESGTCSRDSDVAGEKENVEPAAAAGGMEFLNVTLDELGKGSETASWADTCGHPLPSSSVLSSELAPEASRTGETEAGEAPSLGPGGASGACSQGSENSKSERGARVSALAGKERDVFSLFACPRANPAAAGASHAAPMQGEKGASPLAAVTTTAESSESDEDAACDASAARGGAAAQAAGAEAASSAPGTADGARFEAPPAGVRERRAVYDCSAEKMARGRMAPTRVEIVPGDLSKVELQGLQTLHLVDPKGLLGSLQPCEVCYKALGERASTEVCRLAKRHLSPNWDHPHSTTPHQMKDAILTAFQEKVHSMQEEAKKRAQSVTEEIRQLKLSFAAKLQQGHHHAHHGAALSTDKHGTGGCAAAAHAASRKRSRGACSPEVLGMAQAGRGGGEEEKDARPEDNLPAPLTSGFIPLIGVHLGKTVIDRSFNVGWFEGLITEYSAVAVEDGKWYANQFQVEYADGDTECLKVEELVHLLAEHGIRHVDPATRHQYKTTTLDKLLAPEILAAKKELNLRFRKCKQLEEKEESERNKRRKKASKMVTKRAPDGEEADGEDDETGTTSEQEKAEGELTGEYGTKTKKDVKKTKNQSQGEKEKQKAERDAGTRGEDVERGSAEAQEEESMQTASARCSTESRKNDEEGRSVLAGTDTSEDGQGLDST</sequence>
<feature type="region of interest" description="Disordered" evidence="1">
    <location>
        <begin position="923"/>
        <end position="990"/>
    </location>
</feature>
<feature type="compositionally biased region" description="Basic and acidic residues" evidence="1">
    <location>
        <begin position="1517"/>
        <end position="1527"/>
    </location>
</feature>
<feature type="compositionally biased region" description="Basic and acidic residues" evidence="1">
    <location>
        <begin position="752"/>
        <end position="776"/>
    </location>
</feature>
<feature type="compositionally biased region" description="Polar residues" evidence="1">
    <location>
        <begin position="528"/>
        <end position="552"/>
    </location>
</feature>
<dbReference type="SUPFAM" id="SSF57903">
    <property type="entry name" value="FYVE/PHD zinc finger"/>
    <property type="match status" value="1"/>
</dbReference>
<evidence type="ECO:0000313" key="3">
    <source>
        <dbReference type="Proteomes" id="UP000224006"/>
    </source>
</evidence>
<feature type="region of interest" description="Disordered" evidence="1">
    <location>
        <begin position="1015"/>
        <end position="1083"/>
    </location>
</feature>
<dbReference type="OrthoDB" id="332390at2759"/>
<feature type="compositionally biased region" description="Low complexity" evidence="1">
    <location>
        <begin position="1048"/>
        <end position="1075"/>
    </location>
</feature>
<evidence type="ECO:0000256" key="1">
    <source>
        <dbReference type="SAM" id="MobiDB-lite"/>
    </source>
</evidence>
<dbReference type="Proteomes" id="UP000224006">
    <property type="component" value="Chromosome IX"/>
</dbReference>
<dbReference type="RefSeq" id="XP_029216754.1">
    <property type="nucleotide sequence ID" value="XM_029360087.1"/>
</dbReference>
<keyword evidence="3" id="KW-1185">Reference proteome</keyword>
<dbReference type="Gene3D" id="3.30.40.10">
    <property type="entry name" value="Zinc/RING finger domain, C3HC4 (zinc finger)"/>
    <property type="match status" value="1"/>
</dbReference>
<dbReference type="Gene3D" id="2.170.270.10">
    <property type="entry name" value="SET domain"/>
    <property type="match status" value="1"/>
</dbReference>
<feature type="compositionally biased region" description="Basic and acidic residues" evidence="1">
    <location>
        <begin position="783"/>
        <end position="792"/>
    </location>
</feature>
<feature type="compositionally biased region" description="Low complexity" evidence="1">
    <location>
        <begin position="936"/>
        <end position="952"/>
    </location>
</feature>
<feature type="region of interest" description="Disordered" evidence="1">
    <location>
        <begin position="1408"/>
        <end position="1545"/>
    </location>
</feature>
<dbReference type="VEuPathDB" id="ToxoDB:BESB_013570"/>